<evidence type="ECO:0000313" key="2">
    <source>
        <dbReference type="EMBL" id="KAL3809224.1"/>
    </source>
</evidence>
<dbReference type="PANTHER" id="PTHR31827">
    <property type="entry name" value="EMB|CAB89363.1"/>
    <property type="match status" value="1"/>
</dbReference>
<comment type="caution">
    <text evidence="2">The sequence shown here is derived from an EMBL/GenBank/DDBJ whole genome shotgun (WGS) entry which is preliminary data.</text>
</comment>
<dbReference type="Proteomes" id="UP001530377">
    <property type="component" value="Unassembled WGS sequence"/>
</dbReference>
<feature type="region of interest" description="Disordered" evidence="1">
    <location>
        <begin position="281"/>
        <end position="312"/>
    </location>
</feature>
<dbReference type="AlphaFoldDB" id="A0ABD3R8I1"/>
<keyword evidence="3" id="KW-1185">Reference proteome</keyword>
<dbReference type="EMBL" id="JALLPB020000427">
    <property type="protein sequence ID" value="KAL3809224.1"/>
    <property type="molecule type" value="Genomic_DNA"/>
</dbReference>
<accession>A0ABD3R8I1</accession>
<evidence type="ECO:0000256" key="1">
    <source>
        <dbReference type="SAM" id="MobiDB-lite"/>
    </source>
</evidence>
<sequence>MLTESGVEYHVNRDAAKKAKYVEDTKVTDPFKRFIIPFDSLPASKPVDHHFVNAETPTIGAPVRHTGSRPRDMYGRFIAKKESMKHGYDMNYESQPKPPLSNTEILHNLSTPIFDETSGTNSVSSKDWVILDDIAQDCFDGIDPFEYTFVDTIGEPERLEDNVSTWRSTQPTSPPTKKKRRPRSTPMLNRNLPINSRQPKKTTTPASIISFSTSSARSTRSLSKSQAAKLVDNMEDDVNTPLKYNDQGGAERHASQNAKQSMTKKDLEDKKLVDAFNGCQIPFDSPPASPENTRLPDTPIEGKSMPNKAPGTAMRKVCNHEGCINKPVQGGVCNRHGAKRTTCNHVGCTKRAVRKGVCTQHRAKAPTCKKCLTNLFEEVKVKPSNREDDRKRLFVGTIVS</sequence>
<reference evidence="2 3" key="1">
    <citation type="submission" date="2024-10" db="EMBL/GenBank/DDBJ databases">
        <title>Updated reference genomes for cyclostephanoid diatoms.</title>
        <authorList>
            <person name="Roberts W.R."/>
            <person name="Alverson A.J."/>
        </authorList>
    </citation>
    <scope>NUCLEOTIDE SEQUENCE [LARGE SCALE GENOMIC DNA]</scope>
    <source>
        <strain evidence="2 3">AJA228-03</strain>
    </source>
</reference>
<organism evidence="2 3">
    <name type="scientific">Cyclostephanos tholiformis</name>
    <dbReference type="NCBI Taxonomy" id="382380"/>
    <lineage>
        <taxon>Eukaryota</taxon>
        <taxon>Sar</taxon>
        <taxon>Stramenopiles</taxon>
        <taxon>Ochrophyta</taxon>
        <taxon>Bacillariophyta</taxon>
        <taxon>Coscinodiscophyceae</taxon>
        <taxon>Thalassiosirophycidae</taxon>
        <taxon>Stephanodiscales</taxon>
        <taxon>Stephanodiscaceae</taxon>
        <taxon>Cyclostephanos</taxon>
    </lineage>
</organism>
<dbReference type="PANTHER" id="PTHR31827:SF1">
    <property type="entry name" value="EMB|CAB89363.1"/>
    <property type="match status" value="1"/>
</dbReference>
<feature type="compositionally biased region" description="Low complexity" evidence="1">
    <location>
        <begin position="202"/>
        <end position="225"/>
    </location>
</feature>
<proteinExistence type="predicted"/>
<protein>
    <submittedName>
        <fullName evidence="2">Uncharacterized protein</fullName>
    </submittedName>
</protein>
<feature type="region of interest" description="Disordered" evidence="1">
    <location>
        <begin position="160"/>
        <end position="266"/>
    </location>
</feature>
<evidence type="ECO:0000313" key="3">
    <source>
        <dbReference type="Proteomes" id="UP001530377"/>
    </source>
</evidence>
<name>A0ABD3R8I1_9STRA</name>
<gene>
    <name evidence="2" type="ORF">ACHAXA_005272</name>
</gene>